<evidence type="ECO:0000313" key="11">
    <source>
        <dbReference type="EMBL" id="MBW3098007.1"/>
    </source>
</evidence>
<keyword evidence="7 9" id="KW-1133">Transmembrane helix</keyword>
<feature type="transmembrane region" description="Helical" evidence="9">
    <location>
        <begin position="177"/>
        <end position="199"/>
    </location>
</feature>
<keyword evidence="8 9" id="KW-0472">Membrane</keyword>
<feature type="transmembrane region" description="Helical" evidence="9">
    <location>
        <begin position="88"/>
        <end position="112"/>
    </location>
</feature>
<comment type="subcellular location">
    <subcellularLocation>
        <location evidence="1">Cell inner membrane</location>
        <topology evidence="1">Multi-pass membrane protein</topology>
    </subcellularLocation>
    <subcellularLocation>
        <location evidence="9">Cell membrane</location>
        <topology evidence="9">Multi-pass membrane protein</topology>
    </subcellularLocation>
</comment>
<dbReference type="CDD" id="cd06261">
    <property type="entry name" value="TM_PBP2"/>
    <property type="match status" value="1"/>
</dbReference>
<accession>A0ABS6WRG2</accession>
<evidence type="ECO:0000256" key="2">
    <source>
        <dbReference type="ARBA" id="ARBA00010072"/>
    </source>
</evidence>
<keyword evidence="6 9" id="KW-0812">Transmembrane</keyword>
<comment type="similarity">
    <text evidence="2">Belongs to the binding-protein-dependent transport system permease family. HisMQ subfamily.</text>
</comment>
<evidence type="ECO:0000256" key="9">
    <source>
        <dbReference type="RuleBase" id="RU363032"/>
    </source>
</evidence>
<keyword evidence="4" id="KW-1003">Cell membrane</keyword>
<evidence type="ECO:0000259" key="10">
    <source>
        <dbReference type="PROSITE" id="PS50928"/>
    </source>
</evidence>
<reference evidence="11" key="1">
    <citation type="submission" date="2021-07" db="EMBL/GenBank/DDBJ databases">
        <title>Pseudohoeflea marina sp. nov. a polyhydroxyalcanoate-producing bacterium.</title>
        <authorList>
            <person name="Zheng W."/>
            <person name="Yu S."/>
            <person name="Huang Y."/>
        </authorList>
    </citation>
    <scope>NUCLEOTIDE SEQUENCE</scope>
    <source>
        <strain evidence="11">DP4N28-3</strain>
    </source>
</reference>
<evidence type="ECO:0000256" key="7">
    <source>
        <dbReference type="ARBA" id="ARBA00022989"/>
    </source>
</evidence>
<feature type="transmembrane region" description="Helical" evidence="9">
    <location>
        <begin position="132"/>
        <end position="156"/>
    </location>
</feature>
<evidence type="ECO:0000256" key="1">
    <source>
        <dbReference type="ARBA" id="ARBA00004429"/>
    </source>
</evidence>
<organism evidence="11 12">
    <name type="scientific">Pseudohoeflea coraliihabitans</name>
    <dbReference type="NCBI Taxonomy" id="2860393"/>
    <lineage>
        <taxon>Bacteria</taxon>
        <taxon>Pseudomonadati</taxon>
        <taxon>Pseudomonadota</taxon>
        <taxon>Alphaproteobacteria</taxon>
        <taxon>Hyphomicrobiales</taxon>
        <taxon>Rhizobiaceae</taxon>
        <taxon>Pseudohoeflea</taxon>
    </lineage>
</organism>
<dbReference type="NCBIfam" id="TIGR01726">
    <property type="entry name" value="HEQRo_perm_3TM"/>
    <property type="match status" value="1"/>
</dbReference>
<dbReference type="InterPro" id="IPR051613">
    <property type="entry name" value="ABC_transp_permease_HisMQ"/>
</dbReference>
<evidence type="ECO:0000256" key="3">
    <source>
        <dbReference type="ARBA" id="ARBA00022448"/>
    </source>
</evidence>
<sequence length="265" mass="28143">MPDPTAPPLVAASVLSSFDPLCGPIGLLQLLPDASLLACGAEGWGDEIASGFFITVTLSLATLPVGLTLGFFLALAKISAAPSLRLAANIYTTIFRGLPELLTIFLIFYGLQIGLQQLAVALGIDATFEINAFFAGLIALALVFSAFASEVLASAFKAIPAGQYEGAAALGLRSRTVMRLIILPQLIRIALPGLGNLWMNLLKDTALISVIGLSDTLRQTGIAARITKEPFFFFGIACLLYLALAMLSSLVTSHLENRYKRAEQR</sequence>
<proteinExistence type="inferred from homology"/>
<dbReference type="PROSITE" id="PS50928">
    <property type="entry name" value="ABC_TM1"/>
    <property type="match status" value="1"/>
</dbReference>
<dbReference type="Proteomes" id="UP001430804">
    <property type="component" value="Unassembled WGS sequence"/>
</dbReference>
<comment type="caution">
    <text evidence="11">The sequence shown here is derived from an EMBL/GenBank/DDBJ whole genome shotgun (WGS) entry which is preliminary data.</text>
</comment>
<dbReference type="InterPro" id="IPR000515">
    <property type="entry name" value="MetI-like"/>
</dbReference>
<name>A0ABS6WRG2_9HYPH</name>
<gene>
    <name evidence="11" type="ORF">KY465_12010</name>
</gene>
<dbReference type="EMBL" id="JAHWQX010000003">
    <property type="protein sequence ID" value="MBW3098007.1"/>
    <property type="molecule type" value="Genomic_DNA"/>
</dbReference>
<feature type="transmembrane region" description="Helical" evidence="9">
    <location>
        <begin position="52"/>
        <end position="76"/>
    </location>
</feature>
<dbReference type="PANTHER" id="PTHR30133">
    <property type="entry name" value="CATIONIC AMINO ACID TRANSPORTER, MEMBRANE COMPONENT"/>
    <property type="match status" value="1"/>
</dbReference>
<evidence type="ECO:0000256" key="4">
    <source>
        <dbReference type="ARBA" id="ARBA00022475"/>
    </source>
</evidence>
<keyword evidence="3 9" id="KW-0813">Transport</keyword>
<keyword evidence="5" id="KW-0997">Cell inner membrane</keyword>
<dbReference type="Pfam" id="PF00528">
    <property type="entry name" value="BPD_transp_1"/>
    <property type="match status" value="1"/>
</dbReference>
<dbReference type="PANTHER" id="PTHR30133:SF2">
    <property type="entry name" value="ARGININE ABC TRANSPORTER PERMEASE PROTEIN ARTQ"/>
    <property type="match status" value="1"/>
</dbReference>
<feature type="domain" description="ABC transmembrane type-1" evidence="10">
    <location>
        <begin position="52"/>
        <end position="252"/>
    </location>
</feature>
<evidence type="ECO:0000256" key="5">
    <source>
        <dbReference type="ARBA" id="ARBA00022519"/>
    </source>
</evidence>
<keyword evidence="12" id="KW-1185">Reference proteome</keyword>
<feature type="transmembrane region" description="Helical" evidence="9">
    <location>
        <begin position="231"/>
        <end position="251"/>
    </location>
</feature>
<protein>
    <submittedName>
        <fullName evidence="11">ABC transporter permease</fullName>
    </submittedName>
</protein>
<evidence type="ECO:0000256" key="6">
    <source>
        <dbReference type="ARBA" id="ARBA00022692"/>
    </source>
</evidence>
<dbReference type="InterPro" id="IPR010065">
    <property type="entry name" value="AA_ABC_transptr_permease_3TM"/>
</dbReference>
<dbReference type="RefSeq" id="WP_219201951.1">
    <property type="nucleotide sequence ID" value="NZ_JAHWQX010000003.1"/>
</dbReference>
<evidence type="ECO:0000256" key="8">
    <source>
        <dbReference type="ARBA" id="ARBA00023136"/>
    </source>
</evidence>
<evidence type="ECO:0000313" key="12">
    <source>
        <dbReference type="Proteomes" id="UP001430804"/>
    </source>
</evidence>